<name>A0A254TKX5_9BURK</name>
<dbReference type="RefSeq" id="WP_088708806.1">
    <property type="nucleotide sequence ID" value="NZ_LSTO01000001.1"/>
</dbReference>
<evidence type="ECO:0000259" key="2">
    <source>
        <dbReference type="PROSITE" id="PS50111"/>
    </source>
</evidence>
<keyword evidence="1" id="KW-0807">Transducer</keyword>
<dbReference type="GO" id="GO:0007165">
    <property type="term" value="P:signal transduction"/>
    <property type="evidence" value="ECO:0007669"/>
    <property type="project" value="UniProtKB-KW"/>
</dbReference>
<dbReference type="SUPFAM" id="SSF58104">
    <property type="entry name" value="Methyl-accepting chemotaxis protein (MCP) signaling domain"/>
    <property type="match status" value="1"/>
</dbReference>
<dbReference type="GO" id="GO:0016020">
    <property type="term" value="C:membrane"/>
    <property type="evidence" value="ECO:0007669"/>
    <property type="project" value="InterPro"/>
</dbReference>
<proteinExistence type="predicted"/>
<dbReference type="EMBL" id="LSTO01000001">
    <property type="protein sequence ID" value="OWW21972.1"/>
    <property type="molecule type" value="Genomic_DNA"/>
</dbReference>
<reference evidence="3 4" key="1">
    <citation type="submission" date="2016-02" db="EMBL/GenBank/DDBJ databases">
        <authorList>
            <person name="Wen L."/>
            <person name="He K."/>
            <person name="Yang H."/>
        </authorList>
    </citation>
    <scope>NUCLEOTIDE SEQUENCE [LARGE SCALE GENOMIC DNA]</scope>
    <source>
        <strain evidence="3 4">TSA40</strain>
    </source>
</reference>
<sequence>MPPFDALPGRTRTASPTRPVKLSGETFAALINLSGRRRFTSQRLVLYAVLAVRSGPDALTTSRDALRLFSEAHDILVNGNDSVPGVFCDALDAVYFGSENGDARIREFIVLAQRALDAIEQGLPGGPALVEQLVDMATPLLALLNRITQVYEELSKQHAMRVRKQLVGIMSDIESIAKQARMVAFNAQIVAARAGNAGKEFSVVAGVLSDITGEIDTLVKEAMNDSV</sequence>
<dbReference type="OrthoDB" id="8807779at2"/>
<dbReference type="Proteomes" id="UP000197535">
    <property type="component" value="Unassembled WGS sequence"/>
</dbReference>
<evidence type="ECO:0000256" key="1">
    <source>
        <dbReference type="PROSITE-ProRule" id="PRU00284"/>
    </source>
</evidence>
<dbReference type="Gene3D" id="1.10.287.950">
    <property type="entry name" value="Methyl-accepting chemotaxis protein"/>
    <property type="match status" value="1"/>
</dbReference>
<keyword evidence="4" id="KW-1185">Reference proteome</keyword>
<accession>A0A254TKX5</accession>
<feature type="domain" description="Methyl-accepting transducer" evidence="2">
    <location>
        <begin position="164"/>
        <end position="227"/>
    </location>
</feature>
<comment type="caution">
    <text evidence="3">The sequence shown here is derived from an EMBL/GenBank/DDBJ whole genome shotgun (WGS) entry which is preliminary data.</text>
</comment>
<gene>
    <name evidence="3" type="ORF">AYR66_23270</name>
</gene>
<dbReference type="AlphaFoldDB" id="A0A254TKX5"/>
<dbReference type="PROSITE" id="PS50111">
    <property type="entry name" value="CHEMOTAXIS_TRANSDUC_2"/>
    <property type="match status" value="1"/>
</dbReference>
<organism evidence="3 4">
    <name type="scientific">Noviherbaspirillum denitrificans</name>
    <dbReference type="NCBI Taxonomy" id="1968433"/>
    <lineage>
        <taxon>Bacteria</taxon>
        <taxon>Pseudomonadati</taxon>
        <taxon>Pseudomonadota</taxon>
        <taxon>Betaproteobacteria</taxon>
        <taxon>Burkholderiales</taxon>
        <taxon>Oxalobacteraceae</taxon>
        <taxon>Noviherbaspirillum</taxon>
    </lineage>
</organism>
<protein>
    <submittedName>
        <fullName evidence="3">Chemotaxis protein</fullName>
    </submittedName>
</protein>
<evidence type="ECO:0000313" key="4">
    <source>
        <dbReference type="Proteomes" id="UP000197535"/>
    </source>
</evidence>
<dbReference type="InterPro" id="IPR004089">
    <property type="entry name" value="MCPsignal_dom"/>
</dbReference>
<evidence type="ECO:0000313" key="3">
    <source>
        <dbReference type="EMBL" id="OWW21972.1"/>
    </source>
</evidence>
<dbReference type="Pfam" id="PF00015">
    <property type="entry name" value="MCPsignal"/>
    <property type="match status" value="1"/>
</dbReference>